<dbReference type="Proteomes" id="UP001054252">
    <property type="component" value="Unassembled WGS sequence"/>
</dbReference>
<gene>
    <name evidence="2" type="ORF">SLEP1_g41493</name>
</gene>
<reference evidence="2 3" key="1">
    <citation type="journal article" date="2021" name="Commun. Biol.">
        <title>The genome of Shorea leprosula (Dipterocarpaceae) highlights the ecological relevance of drought in aseasonal tropical rainforests.</title>
        <authorList>
            <person name="Ng K.K.S."/>
            <person name="Kobayashi M.J."/>
            <person name="Fawcett J.A."/>
            <person name="Hatakeyama M."/>
            <person name="Paape T."/>
            <person name="Ng C.H."/>
            <person name="Ang C.C."/>
            <person name="Tnah L.H."/>
            <person name="Lee C.T."/>
            <person name="Nishiyama T."/>
            <person name="Sese J."/>
            <person name="O'Brien M.J."/>
            <person name="Copetti D."/>
            <person name="Mohd Noor M.I."/>
            <person name="Ong R.C."/>
            <person name="Putra M."/>
            <person name="Sireger I.Z."/>
            <person name="Indrioko S."/>
            <person name="Kosugi Y."/>
            <person name="Izuno A."/>
            <person name="Isagi Y."/>
            <person name="Lee S.L."/>
            <person name="Shimizu K.K."/>
        </authorList>
    </citation>
    <scope>NUCLEOTIDE SEQUENCE [LARGE SCALE GENOMIC DNA]</scope>
    <source>
        <strain evidence="2">214</strain>
    </source>
</reference>
<proteinExistence type="predicted"/>
<evidence type="ECO:0000256" key="1">
    <source>
        <dbReference type="SAM" id="MobiDB-lite"/>
    </source>
</evidence>
<sequence length="70" mass="7475">MPHSGYTAAVNPNEDDHDLGEIKDGGGRKEDEEDDVGVLAVVNPNEDDHDLGEIKDDGGGKEDEEDDLVA</sequence>
<feature type="region of interest" description="Disordered" evidence="1">
    <location>
        <begin position="1"/>
        <end position="70"/>
    </location>
</feature>
<dbReference type="AlphaFoldDB" id="A0AAV5L6T6"/>
<dbReference type="EMBL" id="BPVZ01000098">
    <property type="protein sequence ID" value="GKV32931.1"/>
    <property type="molecule type" value="Genomic_DNA"/>
</dbReference>
<feature type="compositionally biased region" description="Basic and acidic residues" evidence="1">
    <location>
        <begin position="51"/>
        <end position="61"/>
    </location>
</feature>
<feature type="compositionally biased region" description="Basic and acidic residues" evidence="1">
    <location>
        <begin position="19"/>
        <end position="30"/>
    </location>
</feature>
<accession>A0AAV5L6T6</accession>
<evidence type="ECO:0000313" key="3">
    <source>
        <dbReference type="Proteomes" id="UP001054252"/>
    </source>
</evidence>
<name>A0AAV5L6T6_9ROSI</name>
<comment type="caution">
    <text evidence="2">The sequence shown here is derived from an EMBL/GenBank/DDBJ whole genome shotgun (WGS) entry which is preliminary data.</text>
</comment>
<organism evidence="2 3">
    <name type="scientific">Rubroshorea leprosula</name>
    <dbReference type="NCBI Taxonomy" id="152421"/>
    <lineage>
        <taxon>Eukaryota</taxon>
        <taxon>Viridiplantae</taxon>
        <taxon>Streptophyta</taxon>
        <taxon>Embryophyta</taxon>
        <taxon>Tracheophyta</taxon>
        <taxon>Spermatophyta</taxon>
        <taxon>Magnoliopsida</taxon>
        <taxon>eudicotyledons</taxon>
        <taxon>Gunneridae</taxon>
        <taxon>Pentapetalae</taxon>
        <taxon>rosids</taxon>
        <taxon>malvids</taxon>
        <taxon>Malvales</taxon>
        <taxon>Dipterocarpaceae</taxon>
        <taxon>Rubroshorea</taxon>
    </lineage>
</organism>
<keyword evidence="3" id="KW-1185">Reference proteome</keyword>
<protein>
    <submittedName>
        <fullName evidence="2">Uncharacterized protein</fullName>
    </submittedName>
</protein>
<evidence type="ECO:0000313" key="2">
    <source>
        <dbReference type="EMBL" id="GKV32931.1"/>
    </source>
</evidence>